<dbReference type="HOGENOM" id="CLU_2812690_0_0_1"/>
<sequence>MKTGELRRRLSARPAEEKKRVGRVCVCVCMCMQACTTARKGGRHGEVRFGTVGRRCSKVFVSGRANG</sequence>
<dbReference type="KEGG" id="hir:HETIRDRAFT_442294"/>
<protein>
    <submittedName>
        <fullName evidence="1">Uncharacterized protein</fullName>
    </submittedName>
</protein>
<accession>W4JSN2</accession>
<dbReference type="EMBL" id="KI925465">
    <property type="protein sequence ID" value="ETW75866.1"/>
    <property type="molecule type" value="Genomic_DNA"/>
</dbReference>
<dbReference type="RefSeq" id="XP_009552106.1">
    <property type="nucleotide sequence ID" value="XM_009553811.1"/>
</dbReference>
<dbReference type="InParanoid" id="W4JSN2"/>
<reference evidence="1 2" key="1">
    <citation type="journal article" date="2012" name="New Phytol.">
        <title>Insight into trade-off between wood decay and parasitism from the genome of a fungal forest pathogen.</title>
        <authorList>
            <person name="Olson A."/>
            <person name="Aerts A."/>
            <person name="Asiegbu F."/>
            <person name="Belbahri L."/>
            <person name="Bouzid O."/>
            <person name="Broberg A."/>
            <person name="Canback B."/>
            <person name="Coutinho P.M."/>
            <person name="Cullen D."/>
            <person name="Dalman K."/>
            <person name="Deflorio G."/>
            <person name="van Diepen L.T."/>
            <person name="Dunand C."/>
            <person name="Duplessis S."/>
            <person name="Durling M."/>
            <person name="Gonthier P."/>
            <person name="Grimwood J."/>
            <person name="Fossdal C.G."/>
            <person name="Hansson D."/>
            <person name="Henrissat B."/>
            <person name="Hietala A."/>
            <person name="Himmelstrand K."/>
            <person name="Hoffmeister D."/>
            <person name="Hogberg N."/>
            <person name="James T.Y."/>
            <person name="Karlsson M."/>
            <person name="Kohler A."/>
            <person name="Kues U."/>
            <person name="Lee Y.H."/>
            <person name="Lin Y.C."/>
            <person name="Lind M."/>
            <person name="Lindquist E."/>
            <person name="Lombard V."/>
            <person name="Lucas S."/>
            <person name="Lunden K."/>
            <person name="Morin E."/>
            <person name="Murat C."/>
            <person name="Park J."/>
            <person name="Raffaello T."/>
            <person name="Rouze P."/>
            <person name="Salamov A."/>
            <person name="Schmutz J."/>
            <person name="Solheim H."/>
            <person name="Stahlberg J."/>
            <person name="Velez H."/>
            <person name="de Vries R.P."/>
            <person name="Wiebenga A."/>
            <person name="Woodward S."/>
            <person name="Yakovlev I."/>
            <person name="Garbelotto M."/>
            <person name="Martin F."/>
            <person name="Grigoriev I.V."/>
            <person name="Stenlid J."/>
        </authorList>
    </citation>
    <scope>NUCLEOTIDE SEQUENCE [LARGE SCALE GENOMIC DNA]</scope>
    <source>
        <strain evidence="1 2">TC 32-1</strain>
    </source>
</reference>
<name>W4JSN2_HETIT</name>
<proteinExistence type="predicted"/>
<dbReference type="GeneID" id="20675433"/>
<dbReference type="AlphaFoldDB" id="W4JSN2"/>
<organism evidence="1 2">
    <name type="scientific">Heterobasidion irregulare (strain TC 32-1)</name>
    <dbReference type="NCBI Taxonomy" id="747525"/>
    <lineage>
        <taxon>Eukaryota</taxon>
        <taxon>Fungi</taxon>
        <taxon>Dikarya</taxon>
        <taxon>Basidiomycota</taxon>
        <taxon>Agaricomycotina</taxon>
        <taxon>Agaricomycetes</taxon>
        <taxon>Russulales</taxon>
        <taxon>Bondarzewiaceae</taxon>
        <taxon>Heterobasidion</taxon>
        <taxon>Heterobasidion annosum species complex</taxon>
    </lineage>
</organism>
<dbReference type="Proteomes" id="UP000030671">
    <property type="component" value="Unassembled WGS sequence"/>
</dbReference>
<evidence type="ECO:0000313" key="2">
    <source>
        <dbReference type="Proteomes" id="UP000030671"/>
    </source>
</evidence>
<keyword evidence="2" id="KW-1185">Reference proteome</keyword>
<evidence type="ECO:0000313" key="1">
    <source>
        <dbReference type="EMBL" id="ETW75866.1"/>
    </source>
</evidence>
<gene>
    <name evidence="1" type="ORF">HETIRDRAFT_442294</name>
</gene>